<proteinExistence type="predicted"/>
<organism evidence="1">
    <name type="scientific">uncultured prokaryote</name>
    <dbReference type="NCBI Taxonomy" id="198431"/>
    <lineage>
        <taxon>unclassified sequences</taxon>
        <taxon>environmental samples</taxon>
    </lineage>
</organism>
<evidence type="ECO:0000313" key="1">
    <source>
        <dbReference type="EMBL" id="CRY95357.1"/>
    </source>
</evidence>
<reference evidence="1" key="1">
    <citation type="submission" date="2015-06" db="EMBL/GenBank/DDBJ databases">
        <authorList>
            <person name="Joergensen T."/>
        </authorList>
    </citation>
    <scope>NUCLEOTIDE SEQUENCE</scope>
    <source>
        <plasmid evidence="1">pRGRH0604</plasmid>
    </source>
</reference>
<name>A0A0H5QHJ0_9ZZZZ</name>
<dbReference type="EMBL" id="LN853233">
    <property type="protein sequence ID" value="CRY95357.1"/>
    <property type="molecule type" value="Genomic_DNA"/>
</dbReference>
<protein>
    <submittedName>
        <fullName evidence="1">Uncharacterized protein</fullName>
    </submittedName>
</protein>
<sequence>MFAPDPDRPILSSANIQYPLMPCKWEAGKRQVGDTLVFFRIFYVFNKLRFNYLCLFIHFLMSYIDTDAGGARSAELSDAGGACGRPERA</sequence>
<geneLocation type="plasmid" evidence="1">
    <name>pRGRH0604</name>
</geneLocation>
<keyword evidence="1" id="KW-0614">Plasmid</keyword>
<reference evidence="1" key="2">
    <citation type="submission" date="2015-07" db="EMBL/GenBank/DDBJ databases">
        <title>Plasmids, circular viruses and viroids from rat gut.</title>
        <authorList>
            <person name="Jorgensen T.J."/>
            <person name="Hansen M.A."/>
            <person name="Xu Z."/>
            <person name="Tabak M.A."/>
            <person name="Sorensen S.J."/>
            <person name="Hansen L.H."/>
        </authorList>
    </citation>
    <scope>NUCLEOTIDE SEQUENCE</scope>
    <source>
        <plasmid evidence="1">pRGRH0604</plasmid>
    </source>
</reference>
<dbReference type="AlphaFoldDB" id="A0A0H5QHJ0"/>
<accession>A0A0H5QHJ0</accession>